<name>A0A8J1XGV2_OWEFU</name>
<dbReference type="SUPFAM" id="SSF56784">
    <property type="entry name" value="HAD-like"/>
    <property type="match status" value="1"/>
</dbReference>
<reference evidence="1" key="1">
    <citation type="submission" date="2022-03" db="EMBL/GenBank/DDBJ databases">
        <authorList>
            <person name="Martin C."/>
        </authorList>
    </citation>
    <scope>NUCLEOTIDE SEQUENCE</scope>
</reference>
<evidence type="ECO:0000313" key="2">
    <source>
        <dbReference type="Proteomes" id="UP000749559"/>
    </source>
</evidence>
<keyword evidence="2" id="KW-1185">Reference proteome</keyword>
<sequence>MGIEQDIQNFNRLPSNTKADFGILFDVDGVIARGTQALEPAKRMIKELCDEQNNLKVPIAFVTNACNRTADKARQISNWLDLEIKPEYMMHAQSPLSVFHKYHDKHVLVVGQGHIHDIAKELGFKNTCSIDDVKEAYPLLDMVDHANRRKVAQGYIEKEFPKIDAVVVFGEPNRWESNLQLLIDLILTNGLPTHASDKIPSPEEQLPILAANMDLVFMAEACMPRFGNGSFLVCLEALYKKITGHELQYKALVGKPCELTFRYAEHVIQQHAKALGITRPIEKLYFIGDNPLVDIFGANMYNQYIHHIRKTSNSNYVNGDVLDNVNSNMNTSKTTNGYIAPMSRQIPPEADFDEQTVLDCEGILVGTGVYKPTKNNFNGEAKSMHQVHRDIEKRPDFCIPRHFADDVHKAILYILKKQHFVV</sequence>
<dbReference type="GO" id="GO:0046474">
    <property type="term" value="P:glycerophospholipid biosynthetic process"/>
    <property type="evidence" value="ECO:0007669"/>
    <property type="project" value="TreeGrafter"/>
</dbReference>
<dbReference type="PANTHER" id="PTHR14269:SF4">
    <property type="entry name" value="CAT EYE SYNDROME CRITICAL REGION PROTEIN 5"/>
    <property type="match status" value="1"/>
</dbReference>
<organism evidence="1 2">
    <name type="scientific">Owenia fusiformis</name>
    <name type="common">Polychaete worm</name>
    <dbReference type="NCBI Taxonomy" id="6347"/>
    <lineage>
        <taxon>Eukaryota</taxon>
        <taxon>Metazoa</taxon>
        <taxon>Spiralia</taxon>
        <taxon>Lophotrochozoa</taxon>
        <taxon>Annelida</taxon>
        <taxon>Polychaeta</taxon>
        <taxon>Sedentaria</taxon>
        <taxon>Canalipalpata</taxon>
        <taxon>Sabellida</taxon>
        <taxon>Oweniida</taxon>
        <taxon>Oweniidae</taxon>
        <taxon>Owenia</taxon>
    </lineage>
</organism>
<dbReference type="GO" id="GO:0005739">
    <property type="term" value="C:mitochondrion"/>
    <property type="evidence" value="ECO:0007669"/>
    <property type="project" value="TreeGrafter"/>
</dbReference>
<gene>
    <name evidence="1" type="ORF">OFUS_LOCUS10202</name>
</gene>
<dbReference type="EMBL" id="CAIIXF020000005">
    <property type="protein sequence ID" value="CAH1783931.1"/>
    <property type="molecule type" value="Genomic_DNA"/>
</dbReference>
<accession>A0A8J1XGV2</accession>
<dbReference type="Gene3D" id="3.40.50.1000">
    <property type="entry name" value="HAD superfamily/HAD-like"/>
    <property type="match status" value="2"/>
</dbReference>
<dbReference type="AlphaFoldDB" id="A0A8J1XGV2"/>
<dbReference type="InterPro" id="IPR023214">
    <property type="entry name" value="HAD_sf"/>
</dbReference>
<dbReference type="Pfam" id="PF13344">
    <property type="entry name" value="Hydrolase_6"/>
    <property type="match status" value="1"/>
</dbReference>
<dbReference type="InterPro" id="IPR006353">
    <property type="entry name" value="HAD-SF_hydro_IIA_CECR5"/>
</dbReference>
<dbReference type="OrthoDB" id="10251048at2759"/>
<protein>
    <submittedName>
        <fullName evidence="1">Uncharacterized protein</fullName>
    </submittedName>
</protein>
<dbReference type="InterPro" id="IPR036412">
    <property type="entry name" value="HAD-like_sf"/>
</dbReference>
<dbReference type="PANTHER" id="PTHR14269">
    <property type="entry name" value="CDP-DIACYLGLYCEROL--GLYCEROL-3-PHOSPHATE 3-PHOSPHATIDYLTRANSFERASE-RELATED"/>
    <property type="match status" value="1"/>
</dbReference>
<comment type="caution">
    <text evidence="1">The sequence shown here is derived from an EMBL/GenBank/DDBJ whole genome shotgun (WGS) entry which is preliminary data.</text>
</comment>
<dbReference type="NCBIfam" id="TIGR01456">
    <property type="entry name" value="CECR5"/>
    <property type="match status" value="1"/>
</dbReference>
<evidence type="ECO:0000313" key="1">
    <source>
        <dbReference type="EMBL" id="CAH1783931.1"/>
    </source>
</evidence>
<dbReference type="Proteomes" id="UP000749559">
    <property type="component" value="Unassembled WGS sequence"/>
</dbReference>
<proteinExistence type="predicted"/>
<dbReference type="NCBIfam" id="TIGR01460">
    <property type="entry name" value="HAD-SF-IIA"/>
    <property type="match status" value="1"/>
</dbReference>
<dbReference type="InterPro" id="IPR006357">
    <property type="entry name" value="HAD-SF_hydro_IIA"/>
</dbReference>
<dbReference type="InterPro" id="IPR050324">
    <property type="entry name" value="CDP-alcohol_PTase-I"/>
</dbReference>